<evidence type="ECO:0000313" key="9">
    <source>
        <dbReference type="EMBL" id="BAM31811.1"/>
    </source>
</evidence>
<evidence type="ECO:0000256" key="1">
    <source>
        <dbReference type="ARBA" id="ARBA00006211"/>
    </source>
</evidence>
<keyword evidence="6" id="KW-0862">Zinc</keyword>
<dbReference type="KEGG" id="hcb:HCBAA847_0569"/>
<sequence>MSEKLEGLHHNEFNRNERLKNNANLNKKSVEIVRKILSKNDVKANELRERYKDLGVYVVNLMSSPGSGKTTLLESLSEFEGLRFCVLEGDLQTNRDAARLKAKGVSAYQISTGEACHLEALMIESALNELEKQCDFKTMEYLFIENVGNLVCPASYDLGASLNLVLLSTPEGDDKVLKYPTMFMCADAVIVSKADLMEHFNFDINRVKNDLAQLKADVPLLLTSSKDRASIENVKDFISQRKAQNYHSNHQF</sequence>
<evidence type="ECO:0000313" key="10">
    <source>
        <dbReference type="EMBL" id="EFR46366.1"/>
    </source>
</evidence>
<keyword evidence="2" id="KW-0533">Nickel</keyword>
<dbReference type="EMBL" id="DS990392">
    <property type="protein sequence ID" value="EFR46366.1"/>
    <property type="molecule type" value="Genomic_DNA"/>
</dbReference>
<protein>
    <submittedName>
        <fullName evidence="10">Hydrogenase accessory protein HypB</fullName>
    </submittedName>
    <submittedName>
        <fullName evidence="9">Hydrogenase expression/formation protein</fullName>
    </submittedName>
</protein>
<evidence type="ECO:0000256" key="2">
    <source>
        <dbReference type="ARBA" id="ARBA00022596"/>
    </source>
</evidence>
<dbReference type="RefSeq" id="WP_002956224.1">
    <property type="nucleotide sequence ID" value="NC_020555.1"/>
</dbReference>
<dbReference type="PANTHER" id="PTHR30134">
    <property type="entry name" value="HYDROGENASE PROTEIN ASSEMBLY PROTEIN, NICKEL CHAPERONE"/>
    <property type="match status" value="1"/>
</dbReference>
<reference evidence="11" key="4">
    <citation type="journal article" date="2014" name="Genome Announc.">
        <title>Draft genome sequences of six enterohepatic helicobacter species isolated from humans and one from rhesus macaques.</title>
        <authorList>
            <person name="Shen Z."/>
            <person name="Sheh A."/>
            <person name="Young S.K."/>
            <person name="Abouelliel A."/>
            <person name="Ward D.V."/>
            <person name="Earl A.M."/>
            <person name="Fox J.G."/>
        </authorList>
    </citation>
    <scope>NUCLEOTIDE SEQUENCE [LARGE SCALE GENOMIC DNA]</scope>
    <source>
        <strain evidence="11">CCUG 18818</strain>
    </source>
</reference>
<evidence type="ECO:0000313" key="11">
    <source>
        <dbReference type="Proteomes" id="UP000005755"/>
    </source>
</evidence>
<evidence type="ECO:0000256" key="5">
    <source>
        <dbReference type="ARBA" id="ARBA00022801"/>
    </source>
</evidence>
<evidence type="ECO:0000259" key="8">
    <source>
        <dbReference type="Pfam" id="PF02492"/>
    </source>
</evidence>
<feature type="domain" description="CobW/HypB/UreG nucleotide-binding" evidence="8">
    <location>
        <begin position="58"/>
        <end position="219"/>
    </location>
</feature>
<dbReference type="InterPro" id="IPR004392">
    <property type="entry name" value="Hyd_mat_HypB"/>
</dbReference>
<proteinExistence type="inferred from homology"/>
<evidence type="ECO:0000256" key="6">
    <source>
        <dbReference type="ARBA" id="ARBA00022833"/>
    </source>
</evidence>
<reference evidence="9" key="3">
    <citation type="submission" date="2012-07" db="EMBL/GenBank/DDBJ databases">
        <authorList>
            <person name="Akiyama T."/>
            <person name="Takeshita N."/>
            <person name="Ohmagari N."/>
            <person name="Kirikae T."/>
        </authorList>
    </citation>
    <scope>NUCLEOTIDE SEQUENCE</scope>
    <source>
        <strain evidence="9">ATCC BAA-847</strain>
    </source>
</reference>
<keyword evidence="5" id="KW-0378">Hydrolase</keyword>
<comment type="similarity">
    <text evidence="1">Belongs to the SIMIBI class G3E GTPase family. HypB/HupM subfamily.</text>
</comment>
<keyword evidence="7" id="KW-0342">GTP-binding</keyword>
<accession>A0AAI8QFP2</accession>
<dbReference type="AlphaFoldDB" id="A0AAI8QFP2"/>
<organism evidence="9 12">
    <name type="scientific">Helicobacter cinaedi CCUG 18818 = ATCC BAA-847</name>
    <dbReference type="NCBI Taxonomy" id="537971"/>
    <lineage>
        <taxon>Bacteria</taxon>
        <taxon>Pseudomonadati</taxon>
        <taxon>Campylobacterota</taxon>
        <taxon>Epsilonproteobacteria</taxon>
        <taxon>Campylobacterales</taxon>
        <taxon>Helicobacteraceae</taxon>
        <taxon>Helicobacter</taxon>
    </lineage>
</organism>
<name>A0AAI8QFP2_9HELI</name>
<reference evidence="10" key="1">
    <citation type="submission" date="2008-08" db="EMBL/GenBank/DDBJ databases">
        <title>Annotation of Helicobacter cinaedi strain CCUG 18818.</title>
        <authorList>
            <consortium name="The Broad Institute Genome Sequencing Platform"/>
            <person name="Fox J.G."/>
            <person name="Shen Z."/>
            <person name="Charoenlap N."/>
            <person name="Schauer D.B."/>
            <person name="Ward D."/>
            <person name="Mehta T."/>
            <person name="Young S."/>
            <person name="Jaffe D."/>
            <person name="Gnerre S."/>
            <person name="Berlin A."/>
            <person name="Heiman D."/>
            <person name="Hepburn T."/>
            <person name="Shea T."/>
            <person name="Sykes S."/>
            <person name="Alvarado L."/>
            <person name="Kodira C."/>
            <person name="Borodovsky M."/>
            <person name="Lander E."/>
            <person name="Galagan J."/>
            <person name="Nusbaum C."/>
            <person name="Birren B."/>
        </authorList>
    </citation>
    <scope>NUCLEOTIDE SEQUENCE</scope>
    <source>
        <strain evidence="10">CCUG 18818</strain>
    </source>
</reference>
<dbReference type="InterPro" id="IPR003495">
    <property type="entry name" value="CobW/HypB/UreG_nucleotide-bd"/>
</dbReference>
<dbReference type="Proteomes" id="UP000006036">
    <property type="component" value="Chromosome 1"/>
</dbReference>
<evidence type="ECO:0000256" key="7">
    <source>
        <dbReference type="ARBA" id="ARBA00023134"/>
    </source>
</evidence>
<gene>
    <name evidence="9" type="primary">hypB</name>
    <name evidence="9" type="ORF">HCBAA847_0569</name>
    <name evidence="10" type="ORF">HCCG_00913</name>
</gene>
<dbReference type="Gene3D" id="3.40.50.300">
    <property type="entry name" value="P-loop containing nucleotide triphosphate hydrolases"/>
    <property type="match status" value="1"/>
</dbReference>
<reference evidence="9 12" key="2">
    <citation type="journal article" date="2012" name="J. Bacteriol.">
        <title>Complete Genome Sequence of Helicobacter cinaedi Type Strain ATCC BAA-847.</title>
        <authorList>
            <person name="Miyoshi-Akiyama T."/>
            <person name="Takeshita N."/>
            <person name="Ohmagari N."/>
            <person name="Kirikae T."/>
        </authorList>
    </citation>
    <scope>NUCLEOTIDE SEQUENCE [LARGE SCALE GENOMIC DNA]</scope>
    <source>
        <strain evidence="9 12">ATCC BAA-847</strain>
    </source>
</reference>
<keyword evidence="11" id="KW-1185">Reference proteome</keyword>
<dbReference type="EMBL" id="AP012492">
    <property type="protein sequence ID" value="BAM31811.1"/>
    <property type="molecule type" value="Genomic_DNA"/>
</dbReference>
<dbReference type="NCBIfam" id="TIGR00073">
    <property type="entry name" value="hypB"/>
    <property type="match status" value="1"/>
</dbReference>
<evidence type="ECO:0000313" key="12">
    <source>
        <dbReference type="Proteomes" id="UP000006036"/>
    </source>
</evidence>
<dbReference type="GO" id="GO:0005525">
    <property type="term" value="F:GTP binding"/>
    <property type="evidence" value="ECO:0007669"/>
    <property type="project" value="UniProtKB-KW"/>
</dbReference>
<evidence type="ECO:0000256" key="4">
    <source>
        <dbReference type="ARBA" id="ARBA00022741"/>
    </source>
</evidence>
<dbReference type="InterPro" id="IPR027417">
    <property type="entry name" value="P-loop_NTPase"/>
</dbReference>
<dbReference type="GO" id="GO:0016151">
    <property type="term" value="F:nickel cation binding"/>
    <property type="evidence" value="ECO:0007669"/>
    <property type="project" value="InterPro"/>
</dbReference>
<dbReference type="GO" id="GO:0008270">
    <property type="term" value="F:zinc ion binding"/>
    <property type="evidence" value="ECO:0007669"/>
    <property type="project" value="TreeGrafter"/>
</dbReference>
<dbReference type="GO" id="GO:0051604">
    <property type="term" value="P:protein maturation"/>
    <property type="evidence" value="ECO:0007669"/>
    <property type="project" value="InterPro"/>
</dbReference>
<dbReference type="GeneID" id="66539028"/>
<keyword evidence="3" id="KW-0479">Metal-binding</keyword>
<keyword evidence="4" id="KW-0547">Nucleotide-binding</keyword>
<dbReference type="Proteomes" id="UP000005755">
    <property type="component" value="Unassembled WGS sequence"/>
</dbReference>
<dbReference type="Pfam" id="PF02492">
    <property type="entry name" value="cobW"/>
    <property type="match status" value="1"/>
</dbReference>
<dbReference type="GO" id="GO:0003924">
    <property type="term" value="F:GTPase activity"/>
    <property type="evidence" value="ECO:0007669"/>
    <property type="project" value="InterPro"/>
</dbReference>
<evidence type="ECO:0000256" key="3">
    <source>
        <dbReference type="ARBA" id="ARBA00022723"/>
    </source>
</evidence>
<dbReference type="PANTHER" id="PTHR30134:SF2">
    <property type="entry name" value="HYDROGENASE MATURATION FACTOR HYPB"/>
    <property type="match status" value="1"/>
</dbReference>
<dbReference type="SUPFAM" id="SSF52540">
    <property type="entry name" value="P-loop containing nucleoside triphosphate hydrolases"/>
    <property type="match status" value="1"/>
</dbReference>
<dbReference type="PIRSF" id="PIRSF005624">
    <property type="entry name" value="Ni-bind_GTPase"/>
    <property type="match status" value="1"/>
</dbReference>